<gene>
    <name evidence="3" type="primary">Arhgap27</name>
    <name evidence="3" type="ORF">CM83_7446</name>
    <name evidence="4" type="ORF">g.10461</name>
</gene>
<accession>A0A0A9WJT9</accession>
<feature type="domain" description="WW" evidence="2">
    <location>
        <begin position="62"/>
        <end position="96"/>
    </location>
</feature>
<feature type="domain" description="WW" evidence="2">
    <location>
        <begin position="151"/>
        <end position="179"/>
    </location>
</feature>
<evidence type="ECO:0000259" key="2">
    <source>
        <dbReference type="PROSITE" id="PS50020"/>
    </source>
</evidence>
<dbReference type="Pfam" id="PF00397">
    <property type="entry name" value="WW"/>
    <property type="match status" value="3"/>
</dbReference>
<evidence type="ECO:0000256" key="1">
    <source>
        <dbReference type="SAM" id="MobiDB-lite"/>
    </source>
</evidence>
<name>A0A0A9WJT9_LYGHE</name>
<dbReference type="EMBL" id="GDHC01020027">
    <property type="protein sequence ID" value="JAP98601.1"/>
    <property type="molecule type" value="Transcribed_RNA"/>
</dbReference>
<reference evidence="3" key="2">
    <citation type="submission" date="2014-07" db="EMBL/GenBank/DDBJ databases">
        <authorList>
            <person name="Hull J."/>
        </authorList>
    </citation>
    <scope>NUCLEOTIDE SEQUENCE</scope>
</reference>
<proteinExistence type="predicted"/>
<dbReference type="Gene3D" id="2.20.70.10">
    <property type="match status" value="3"/>
</dbReference>
<dbReference type="PROSITE" id="PS01159">
    <property type="entry name" value="WW_DOMAIN_1"/>
    <property type="match status" value="3"/>
</dbReference>
<dbReference type="EMBL" id="GBHO01035550">
    <property type="protein sequence ID" value="JAG08054.1"/>
    <property type="molecule type" value="Transcribed_RNA"/>
</dbReference>
<feature type="region of interest" description="Disordered" evidence="1">
    <location>
        <begin position="131"/>
        <end position="154"/>
    </location>
</feature>
<dbReference type="SUPFAM" id="SSF51045">
    <property type="entry name" value="WW domain"/>
    <property type="match status" value="3"/>
</dbReference>
<evidence type="ECO:0000313" key="3">
    <source>
        <dbReference type="EMBL" id="JAG08054.1"/>
    </source>
</evidence>
<reference evidence="4" key="3">
    <citation type="journal article" date="2016" name="Gigascience">
        <title>De novo construction of an expanded transcriptome assembly for the western tarnished plant bug, Lygus hesperus.</title>
        <authorList>
            <person name="Tassone E.E."/>
            <person name="Geib S.M."/>
            <person name="Hall B."/>
            <person name="Fabrick J.A."/>
            <person name="Brent C.S."/>
            <person name="Hull J.J."/>
        </authorList>
    </citation>
    <scope>NUCLEOTIDE SEQUENCE</scope>
</reference>
<dbReference type="PANTHER" id="PTHR11864:SF0">
    <property type="entry name" value="PRP40 PRE-MRNA PROCESSING FACTOR 40 HOMOLOG A (YEAST)"/>
    <property type="match status" value="1"/>
</dbReference>
<feature type="region of interest" description="Disordered" evidence="1">
    <location>
        <begin position="252"/>
        <end position="278"/>
    </location>
</feature>
<dbReference type="CDD" id="cd00201">
    <property type="entry name" value="WW"/>
    <property type="match status" value="3"/>
</dbReference>
<sequence>LKVKKLRAMSDWTSVLDQTSGRTYYYNKVTKVTQWTKPEGYVERSSNSPVAASGANPEDDTENNPMYWNTVKDPKSGRTYYYNKVTKSTSWKMPDCLSSSSVPPQPLAAQQGTAGYPTAPLGLPQNVAVDGTSSPSAPISPIHSNTGGDKWAEATDPRTNRKYWYNRITRETTWKRPAELDDTSGSDTGHQQVVNQKVSFVNTANPLSAASGATAETFIKSPTMQKDDQVHHKDESEQDRAAVLRDFCAALESESEGEDKEDNKHAGGSGDVGSGGTAAARMRQITYSDSDEEDDEQHFRFAKHRKGALARFFRTKSSIMNEERILSWKKTLIKKA</sequence>
<protein>
    <submittedName>
        <fullName evidence="3">Rho GTPase-activating protein 27</fullName>
    </submittedName>
</protein>
<dbReference type="PROSITE" id="PS50020">
    <property type="entry name" value="WW_DOMAIN_2"/>
    <property type="match status" value="3"/>
</dbReference>
<dbReference type="InterPro" id="IPR039726">
    <property type="entry name" value="Prp40-like"/>
</dbReference>
<dbReference type="GO" id="GO:0005685">
    <property type="term" value="C:U1 snRNP"/>
    <property type="evidence" value="ECO:0007669"/>
    <property type="project" value="TreeGrafter"/>
</dbReference>
<feature type="non-terminal residue" evidence="3">
    <location>
        <position position="1"/>
    </location>
</feature>
<feature type="compositionally biased region" description="Gly residues" evidence="1">
    <location>
        <begin position="267"/>
        <end position="276"/>
    </location>
</feature>
<dbReference type="GO" id="GO:0071004">
    <property type="term" value="C:U2-type prespliceosome"/>
    <property type="evidence" value="ECO:0007669"/>
    <property type="project" value="TreeGrafter"/>
</dbReference>
<organism evidence="3">
    <name type="scientific">Lygus hesperus</name>
    <name type="common">Western plant bug</name>
    <dbReference type="NCBI Taxonomy" id="30085"/>
    <lineage>
        <taxon>Eukaryota</taxon>
        <taxon>Metazoa</taxon>
        <taxon>Ecdysozoa</taxon>
        <taxon>Arthropoda</taxon>
        <taxon>Hexapoda</taxon>
        <taxon>Insecta</taxon>
        <taxon>Pterygota</taxon>
        <taxon>Neoptera</taxon>
        <taxon>Paraneoptera</taxon>
        <taxon>Hemiptera</taxon>
        <taxon>Heteroptera</taxon>
        <taxon>Panheteroptera</taxon>
        <taxon>Cimicomorpha</taxon>
        <taxon>Miridae</taxon>
        <taxon>Mirini</taxon>
        <taxon>Lygus</taxon>
    </lineage>
</organism>
<dbReference type="PANTHER" id="PTHR11864">
    <property type="entry name" value="PRE-MRNA-PROCESSING PROTEIN PRP40"/>
    <property type="match status" value="1"/>
</dbReference>
<feature type="domain" description="WW" evidence="2">
    <location>
        <begin position="10"/>
        <end position="40"/>
    </location>
</feature>
<dbReference type="InterPro" id="IPR036020">
    <property type="entry name" value="WW_dom_sf"/>
</dbReference>
<dbReference type="AlphaFoldDB" id="A0A0A9WJT9"/>
<dbReference type="GO" id="GO:0045292">
    <property type="term" value="P:mRNA cis splicing, via spliceosome"/>
    <property type="evidence" value="ECO:0007669"/>
    <property type="project" value="InterPro"/>
</dbReference>
<reference evidence="3" key="1">
    <citation type="journal article" date="2014" name="PLoS ONE">
        <title>Transcriptome-Based Identification of ABC Transporters in the Western Tarnished Plant Bug Lygus hesperus.</title>
        <authorList>
            <person name="Hull J.J."/>
            <person name="Chaney K."/>
            <person name="Geib S.M."/>
            <person name="Fabrick J.A."/>
            <person name="Brent C.S."/>
            <person name="Walsh D."/>
            <person name="Lavine L.C."/>
        </authorList>
    </citation>
    <scope>NUCLEOTIDE SEQUENCE</scope>
</reference>
<evidence type="ECO:0000313" key="4">
    <source>
        <dbReference type="EMBL" id="JAP98601.1"/>
    </source>
</evidence>
<feature type="compositionally biased region" description="Low complexity" evidence="1">
    <location>
        <begin position="133"/>
        <end position="144"/>
    </location>
</feature>
<dbReference type="GO" id="GO:0003723">
    <property type="term" value="F:RNA binding"/>
    <property type="evidence" value="ECO:0007669"/>
    <property type="project" value="TreeGrafter"/>
</dbReference>
<dbReference type="SMART" id="SM00456">
    <property type="entry name" value="WW"/>
    <property type="match status" value="3"/>
</dbReference>
<dbReference type="InterPro" id="IPR001202">
    <property type="entry name" value="WW_dom"/>
</dbReference>
<feature type="region of interest" description="Disordered" evidence="1">
    <location>
        <begin position="40"/>
        <end position="70"/>
    </location>
</feature>